<gene>
    <name evidence="2" type="ORF">H9626_06760</name>
</gene>
<evidence type="ECO:0000313" key="3">
    <source>
        <dbReference type="Proteomes" id="UP000616346"/>
    </source>
</evidence>
<organism evidence="2 3">
    <name type="scientific">Phocaeicola faecium</name>
    <dbReference type="NCBI Taxonomy" id="2762213"/>
    <lineage>
        <taxon>Bacteria</taxon>
        <taxon>Pseudomonadati</taxon>
        <taxon>Bacteroidota</taxon>
        <taxon>Bacteroidia</taxon>
        <taxon>Bacteroidales</taxon>
        <taxon>Bacteroidaceae</taxon>
        <taxon>Phocaeicola</taxon>
    </lineage>
</organism>
<sequence>MENKEYKRLDTLFRINHYDSPWNYALTLLTMLACVAAICFCPNPNVHIVFGIIFVLSIANLFFSLWIWTLKKKHENKR</sequence>
<feature type="transmembrane region" description="Helical" evidence="1">
    <location>
        <begin position="21"/>
        <end position="40"/>
    </location>
</feature>
<comment type="caution">
    <text evidence="2">The sequence shown here is derived from an EMBL/GenBank/DDBJ whole genome shotgun (WGS) entry which is preliminary data.</text>
</comment>
<keyword evidence="3" id="KW-1185">Reference proteome</keyword>
<feature type="transmembrane region" description="Helical" evidence="1">
    <location>
        <begin position="46"/>
        <end position="68"/>
    </location>
</feature>
<name>A0ABR8VBA8_9BACT</name>
<protein>
    <recommendedName>
        <fullName evidence="4">ABC transporter ATP-binding protein</fullName>
    </recommendedName>
</protein>
<dbReference type="Proteomes" id="UP000616346">
    <property type="component" value="Unassembled WGS sequence"/>
</dbReference>
<dbReference type="RefSeq" id="WP_178257563.1">
    <property type="nucleotide sequence ID" value="NZ_JACSPQ010000004.1"/>
</dbReference>
<keyword evidence="1" id="KW-0812">Transmembrane</keyword>
<evidence type="ECO:0008006" key="4">
    <source>
        <dbReference type="Google" id="ProtNLM"/>
    </source>
</evidence>
<dbReference type="EMBL" id="JACSPQ010000004">
    <property type="protein sequence ID" value="MBD8001916.1"/>
    <property type="molecule type" value="Genomic_DNA"/>
</dbReference>
<keyword evidence="1" id="KW-1133">Transmembrane helix</keyword>
<evidence type="ECO:0000256" key="1">
    <source>
        <dbReference type="SAM" id="Phobius"/>
    </source>
</evidence>
<keyword evidence="1" id="KW-0472">Membrane</keyword>
<evidence type="ECO:0000313" key="2">
    <source>
        <dbReference type="EMBL" id="MBD8001916.1"/>
    </source>
</evidence>
<reference evidence="2 3" key="1">
    <citation type="submission" date="2020-08" db="EMBL/GenBank/DDBJ databases">
        <title>A Genomic Blueprint of the Chicken Gut Microbiome.</title>
        <authorList>
            <person name="Gilroy R."/>
            <person name="Ravi A."/>
            <person name="Getino M."/>
            <person name="Pursley I."/>
            <person name="Horton D.L."/>
            <person name="Alikhan N.-F."/>
            <person name="Baker D."/>
            <person name="Gharbi K."/>
            <person name="Hall N."/>
            <person name="Watson M."/>
            <person name="Adriaenssens E.M."/>
            <person name="Foster-Nyarko E."/>
            <person name="Jarju S."/>
            <person name="Secka A."/>
            <person name="Antonio M."/>
            <person name="Oren A."/>
            <person name="Chaudhuri R."/>
            <person name="La Ragione R.M."/>
            <person name="Hildebrand F."/>
            <person name="Pallen M.J."/>
        </authorList>
    </citation>
    <scope>NUCLEOTIDE SEQUENCE [LARGE SCALE GENOMIC DNA]</scope>
    <source>
        <strain evidence="2 3">Sa1YUN3</strain>
    </source>
</reference>
<proteinExistence type="predicted"/>
<dbReference type="PROSITE" id="PS51257">
    <property type="entry name" value="PROKAR_LIPOPROTEIN"/>
    <property type="match status" value="1"/>
</dbReference>
<accession>A0ABR8VBA8</accession>